<name>A0ACC6TXU3_9BURK</name>
<comment type="caution">
    <text evidence="1">The sequence shown here is derived from an EMBL/GenBank/DDBJ whole genome shotgun (WGS) entry which is preliminary data.</text>
</comment>
<accession>A0ACC6TXU3</accession>
<proteinExistence type="predicted"/>
<gene>
    <name evidence="1" type="ORF">AB4Y32_10185</name>
</gene>
<dbReference type="EMBL" id="JBFRCH010000004">
    <property type="protein sequence ID" value="MEX3932162.1"/>
    <property type="molecule type" value="Genomic_DNA"/>
</dbReference>
<reference evidence="1" key="1">
    <citation type="submission" date="2024-07" db="EMBL/GenBank/DDBJ databases">
        <title>A survey of Mimosa microsymbionts across Brazilian biomes reveals a high diversity of Paraburkholderia nodulating endemic species, but also that Cupriavidus is common as a symbiont of widespread species.</title>
        <authorList>
            <person name="Rouws L."/>
            <person name="Barauna A."/>
            <person name="Beukes C."/>
            <person name="Rouws J.R.C."/>
            <person name="De Faria S.M."/>
            <person name="Gross E."/>
            <person name="Bueno Dos Reis Junior F."/>
            <person name="Simon M.F."/>
            <person name="Maluk M."/>
            <person name="Odee D.W."/>
            <person name="Kenicer G."/>
            <person name="Young J.P.W."/>
            <person name="Reis V.M."/>
            <person name="Zilli J."/>
            <person name="James E.K."/>
        </authorList>
    </citation>
    <scope>NUCLEOTIDE SEQUENCE</scope>
    <source>
        <strain evidence="1">EG181B</strain>
    </source>
</reference>
<dbReference type="Proteomes" id="UP001558850">
    <property type="component" value="Unassembled WGS sequence"/>
</dbReference>
<protein>
    <submittedName>
        <fullName evidence="1">Uncharacterized protein</fullName>
    </submittedName>
</protein>
<evidence type="ECO:0000313" key="1">
    <source>
        <dbReference type="EMBL" id="MEX3932162.1"/>
    </source>
</evidence>
<sequence>MPKKNAVPSATKGERSPPPRGKNPSFLSILKAVYRATKLYIALLVTFAGVPIVVIREATSFGVPEWLAYIFSAIPALLISLWLVPAWREQRNKRIATERGIHGQIKDPEYFRLTPYDSAADFRRADNVHEKVYEWLMGNPAPLLYLSGASGSGKSSIISAWVVPKLAREGVLTQVVSARIVGNPISAVTQALLKPGVIWERPPTGGNESLRDMLERAGRRIDTKKLLLVLDQFEEFLILADDAQRDAFTALLHSLAERPVRNLQVLMILRSDYRALLDTLGLPEIEKDRKEVPAFLERDAMTFLRNSGLTVSPILETEIREEAREVEQTPGLIRPVTINLFGMVVGRFEALPKNYRRGTLLRSYLRDLIERKDIRDFAPSILRCMMTGNGTKQPVSCADIARTVGLSPAQVRGHLVPLASEGIVRELDPKQGKWEIAHDFIAGLYHQILAGWRVSAWRRARPWVIGGGTIIWLVGIFAAPFLIPTHRPAAVNIEVMPDTISLAPCYYLPVAYLFKEVNGVPVSMKSETVKWITLDGREIYSEKMVRIFGGSFTIPGKGNYELRDNIYLPPAIANYAKSIKAKEIELVIIFNGSDDSGRSTSVESFLRIAMAPQVKFDNCFDVQLQPPSRRVF</sequence>
<evidence type="ECO:0000313" key="2">
    <source>
        <dbReference type="Proteomes" id="UP001558850"/>
    </source>
</evidence>
<keyword evidence="2" id="KW-1185">Reference proteome</keyword>
<organism evidence="1 2">
    <name type="scientific">Paraburkholderia phymatum</name>
    <dbReference type="NCBI Taxonomy" id="148447"/>
    <lineage>
        <taxon>Bacteria</taxon>
        <taxon>Pseudomonadati</taxon>
        <taxon>Pseudomonadota</taxon>
        <taxon>Betaproteobacteria</taxon>
        <taxon>Burkholderiales</taxon>
        <taxon>Burkholderiaceae</taxon>
        <taxon>Paraburkholderia</taxon>
    </lineage>
</organism>